<sequence>MNRATLAAFIIPLAVTSTSTCFASAAETVPDDSFLSNWLGNVSKTQELQPHWETLLYMPSPRLTQGLRLNYSRQYFPGGSTLENFGMGKGLELIVDENVEVQIGVPPYINSKSPKGDSSGWADETFVGRYRLASANEENGNYIVSSSIGVSIPSGSDQFSAHSSIYTLALAGGKGWGTRESGVSIQSTVSMNAPDNDLATIGMPLSWTTALQAHVLQNIWPEIEASYTHWYKGILDGRSQLVMTYGITFGRFEIENREKLTFGIGYQEPRFTHFSNFSRTWVSTMKLSF</sequence>
<evidence type="ECO:0000313" key="1">
    <source>
        <dbReference type="EMBL" id="OIR16477.1"/>
    </source>
</evidence>
<accession>A0A1J5TJL3</accession>
<dbReference type="EMBL" id="MLJW01000007">
    <property type="protein sequence ID" value="OIR16477.1"/>
    <property type="molecule type" value="Genomic_DNA"/>
</dbReference>
<protein>
    <submittedName>
        <fullName evidence="1">Uncharacterized protein</fullName>
    </submittedName>
</protein>
<comment type="caution">
    <text evidence="1">The sequence shown here is derived from an EMBL/GenBank/DDBJ whole genome shotgun (WGS) entry which is preliminary data.</text>
</comment>
<proteinExistence type="predicted"/>
<organism evidence="1">
    <name type="scientific">mine drainage metagenome</name>
    <dbReference type="NCBI Taxonomy" id="410659"/>
    <lineage>
        <taxon>unclassified sequences</taxon>
        <taxon>metagenomes</taxon>
        <taxon>ecological metagenomes</taxon>
    </lineage>
</organism>
<dbReference type="AlphaFoldDB" id="A0A1J5TJL3"/>
<name>A0A1J5TJL3_9ZZZZ</name>
<reference evidence="1" key="1">
    <citation type="submission" date="2016-10" db="EMBL/GenBank/DDBJ databases">
        <title>Sequence of Gallionella enrichment culture.</title>
        <authorList>
            <person name="Poehlein A."/>
            <person name="Muehling M."/>
            <person name="Daniel R."/>
        </authorList>
    </citation>
    <scope>NUCLEOTIDE SEQUENCE</scope>
</reference>
<gene>
    <name evidence="1" type="ORF">GALL_32020</name>
</gene>